<dbReference type="Proteomes" id="UP001060085">
    <property type="component" value="Linkage Group LG07"/>
</dbReference>
<name>A0ACB9ZWZ8_CATRO</name>
<dbReference type="EMBL" id="CM044707">
    <property type="protein sequence ID" value="KAI5652490.1"/>
    <property type="molecule type" value="Genomic_DNA"/>
</dbReference>
<accession>A0ACB9ZWZ8</accession>
<evidence type="ECO:0000313" key="2">
    <source>
        <dbReference type="Proteomes" id="UP001060085"/>
    </source>
</evidence>
<reference evidence="2" key="1">
    <citation type="journal article" date="2023" name="Nat. Plants">
        <title>Single-cell RNA sequencing provides a high-resolution roadmap for understanding the multicellular compartmentation of specialized metabolism.</title>
        <authorList>
            <person name="Sun S."/>
            <person name="Shen X."/>
            <person name="Li Y."/>
            <person name="Li Y."/>
            <person name="Wang S."/>
            <person name="Li R."/>
            <person name="Zhang H."/>
            <person name="Shen G."/>
            <person name="Guo B."/>
            <person name="Wei J."/>
            <person name="Xu J."/>
            <person name="St-Pierre B."/>
            <person name="Chen S."/>
            <person name="Sun C."/>
        </authorList>
    </citation>
    <scope>NUCLEOTIDE SEQUENCE [LARGE SCALE GENOMIC DNA]</scope>
</reference>
<proteinExistence type="predicted"/>
<keyword evidence="2" id="KW-1185">Reference proteome</keyword>
<gene>
    <name evidence="1" type="ORF">M9H77_29677</name>
</gene>
<organism evidence="1 2">
    <name type="scientific">Catharanthus roseus</name>
    <name type="common">Madagascar periwinkle</name>
    <name type="synonym">Vinca rosea</name>
    <dbReference type="NCBI Taxonomy" id="4058"/>
    <lineage>
        <taxon>Eukaryota</taxon>
        <taxon>Viridiplantae</taxon>
        <taxon>Streptophyta</taxon>
        <taxon>Embryophyta</taxon>
        <taxon>Tracheophyta</taxon>
        <taxon>Spermatophyta</taxon>
        <taxon>Magnoliopsida</taxon>
        <taxon>eudicotyledons</taxon>
        <taxon>Gunneridae</taxon>
        <taxon>Pentapetalae</taxon>
        <taxon>asterids</taxon>
        <taxon>lamiids</taxon>
        <taxon>Gentianales</taxon>
        <taxon>Apocynaceae</taxon>
        <taxon>Rauvolfioideae</taxon>
        <taxon>Vinceae</taxon>
        <taxon>Catharanthinae</taxon>
        <taxon>Catharanthus</taxon>
    </lineage>
</organism>
<comment type="caution">
    <text evidence="1">The sequence shown here is derived from an EMBL/GenBank/DDBJ whole genome shotgun (WGS) entry which is preliminary data.</text>
</comment>
<protein>
    <submittedName>
        <fullName evidence="1">Uncharacterized protein</fullName>
    </submittedName>
</protein>
<evidence type="ECO:0000313" key="1">
    <source>
        <dbReference type="EMBL" id="KAI5652490.1"/>
    </source>
</evidence>
<sequence length="159" mass="16659">MLGSVTLDMDPVDRGHSTVRGLGLRRPVPRGMQILLPSPVDLAEGYESPIILFISPSCIVFGMLLGAIRAARFLFGPRRYFPITGPKISGQYSGPGAGLVHEGDAGPIVVLAGLSQEGAVGSNGWASSGPRITDGREGSCSIDWDARAGLRTSWAAAQK</sequence>